<evidence type="ECO:0000256" key="5">
    <source>
        <dbReference type="ARBA" id="ARBA00023242"/>
    </source>
</evidence>
<evidence type="ECO:0000259" key="6">
    <source>
        <dbReference type="PROSITE" id="PS50863"/>
    </source>
</evidence>
<gene>
    <name evidence="7" type="ORF">KFK09_008570</name>
</gene>
<comment type="caution">
    <text evidence="7">The sequence shown here is derived from an EMBL/GenBank/DDBJ whole genome shotgun (WGS) entry which is preliminary data.</text>
</comment>
<comment type="subcellular location">
    <subcellularLocation>
        <location evidence="1">Nucleus</location>
    </subcellularLocation>
</comment>
<evidence type="ECO:0000256" key="2">
    <source>
        <dbReference type="ARBA" id="ARBA00023015"/>
    </source>
</evidence>
<keyword evidence="5" id="KW-0539">Nucleus</keyword>
<dbReference type="GO" id="GO:0003677">
    <property type="term" value="F:DNA binding"/>
    <property type="evidence" value="ECO:0007669"/>
    <property type="project" value="UniProtKB-KW"/>
</dbReference>
<protein>
    <recommendedName>
        <fullName evidence="6">TF-B3 domain-containing protein</fullName>
    </recommendedName>
</protein>
<keyword evidence="3" id="KW-0238">DNA-binding</keyword>
<dbReference type="InterPro" id="IPR044837">
    <property type="entry name" value="REM16-like"/>
</dbReference>
<keyword evidence="4" id="KW-0804">Transcription</keyword>
<evidence type="ECO:0000256" key="1">
    <source>
        <dbReference type="ARBA" id="ARBA00004123"/>
    </source>
</evidence>
<dbReference type="Proteomes" id="UP000829196">
    <property type="component" value="Unassembled WGS sequence"/>
</dbReference>
<dbReference type="PANTHER" id="PTHR31391">
    <property type="entry name" value="B3 DOMAIN-CONTAINING PROTEIN OS11G0197600-RELATED"/>
    <property type="match status" value="1"/>
</dbReference>
<evidence type="ECO:0000256" key="4">
    <source>
        <dbReference type="ARBA" id="ARBA00023163"/>
    </source>
</evidence>
<keyword evidence="8" id="KW-1185">Reference proteome</keyword>
<dbReference type="AlphaFoldDB" id="A0A8T3BP96"/>
<accession>A0A8T3BP96</accession>
<keyword evidence="2" id="KW-0805">Transcription regulation</keyword>
<dbReference type="InterPro" id="IPR015300">
    <property type="entry name" value="DNA-bd_pseudobarrel_sf"/>
</dbReference>
<dbReference type="PANTHER" id="PTHR31391:SF4">
    <property type="entry name" value="B3 DOMAIN-CONTAINING PROTEIN OS03G0184500"/>
    <property type="match status" value="1"/>
</dbReference>
<dbReference type="PROSITE" id="PS50863">
    <property type="entry name" value="B3"/>
    <property type="match status" value="2"/>
</dbReference>
<proteinExistence type="predicted"/>
<dbReference type="OrthoDB" id="660291at2759"/>
<sequence length="412" mass="46651">MIHLIPNLNKVKGGVEIACDASSFPSWLFNFAPSTSFPSCRIGNFDILIGSKNGTSLAVKCLHDHHFSKALKIISPGNTGNSLVFVIGEECRHCKKWKEHCRKFEEHFYWDHVDVKKVHFSKFMTGDFSSCMVPSGDKWHIELKKTGDGVVLDCGWTNFVAAYGILENDTLVFKYDGRSSFIVLIFEQSGCEKAASHCAMRKYGMEELCAITYGKKDRHPCYESSPRTSEQPKQLAMFQKILRVNQDAKEKHLKRRMNTTKSEMKEGTMSLSNEVSLAKLWNPKDFIISKKARLTDAEKNMVLHLAETIQTDRPTFVSIMVPSCISKRFYLSIPIAFAIQYLPRASGRVLLQLNGKERTWPVHCLVQGNSVGFSSGWKEFAQYNQLNVGDVCIFEMLEAQEGVLLAVHISRI</sequence>
<dbReference type="InterPro" id="IPR003340">
    <property type="entry name" value="B3_DNA-bd"/>
</dbReference>
<dbReference type="SMR" id="A0A8T3BP96"/>
<dbReference type="GO" id="GO:0005634">
    <property type="term" value="C:nucleus"/>
    <property type="evidence" value="ECO:0007669"/>
    <property type="project" value="UniProtKB-SubCell"/>
</dbReference>
<feature type="domain" description="TF-B3" evidence="6">
    <location>
        <begin position="134"/>
        <end position="189"/>
    </location>
</feature>
<reference evidence="7" key="1">
    <citation type="journal article" date="2022" name="Front. Genet.">
        <title>Chromosome-Scale Assembly of the Dendrobium nobile Genome Provides Insights Into the Molecular Mechanism of the Biosynthesis of the Medicinal Active Ingredient of Dendrobium.</title>
        <authorList>
            <person name="Xu Q."/>
            <person name="Niu S.-C."/>
            <person name="Li K.-L."/>
            <person name="Zheng P.-J."/>
            <person name="Zhang X.-J."/>
            <person name="Jia Y."/>
            <person name="Liu Y."/>
            <person name="Niu Y.-X."/>
            <person name="Yu L.-H."/>
            <person name="Chen D.-F."/>
            <person name="Zhang G.-Q."/>
        </authorList>
    </citation>
    <scope>NUCLEOTIDE SEQUENCE</scope>
    <source>
        <tissue evidence="7">Leaf</tissue>
    </source>
</reference>
<feature type="domain" description="TF-B3" evidence="6">
    <location>
        <begin position="316"/>
        <end position="412"/>
    </location>
</feature>
<organism evidence="7 8">
    <name type="scientific">Dendrobium nobile</name>
    <name type="common">Orchid</name>
    <dbReference type="NCBI Taxonomy" id="94219"/>
    <lineage>
        <taxon>Eukaryota</taxon>
        <taxon>Viridiplantae</taxon>
        <taxon>Streptophyta</taxon>
        <taxon>Embryophyta</taxon>
        <taxon>Tracheophyta</taxon>
        <taxon>Spermatophyta</taxon>
        <taxon>Magnoliopsida</taxon>
        <taxon>Liliopsida</taxon>
        <taxon>Asparagales</taxon>
        <taxon>Orchidaceae</taxon>
        <taxon>Epidendroideae</taxon>
        <taxon>Malaxideae</taxon>
        <taxon>Dendrobiinae</taxon>
        <taxon>Dendrobium</taxon>
    </lineage>
</organism>
<evidence type="ECO:0000256" key="3">
    <source>
        <dbReference type="ARBA" id="ARBA00023125"/>
    </source>
</evidence>
<dbReference type="SMART" id="SM01019">
    <property type="entry name" value="B3"/>
    <property type="match status" value="2"/>
</dbReference>
<evidence type="ECO:0000313" key="8">
    <source>
        <dbReference type="Proteomes" id="UP000829196"/>
    </source>
</evidence>
<dbReference type="Gene3D" id="2.40.330.10">
    <property type="entry name" value="DNA-binding pseudobarrel domain"/>
    <property type="match status" value="2"/>
</dbReference>
<name>A0A8T3BP96_DENNO</name>
<dbReference type="SUPFAM" id="SSF101936">
    <property type="entry name" value="DNA-binding pseudobarrel domain"/>
    <property type="match status" value="2"/>
</dbReference>
<dbReference type="Pfam" id="PF02362">
    <property type="entry name" value="B3"/>
    <property type="match status" value="2"/>
</dbReference>
<evidence type="ECO:0000313" key="7">
    <source>
        <dbReference type="EMBL" id="KAI0515902.1"/>
    </source>
</evidence>
<dbReference type="CDD" id="cd10017">
    <property type="entry name" value="B3_DNA"/>
    <property type="match status" value="2"/>
</dbReference>
<dbReference type="EMBL" id="JAGYWB010000007">
    <property type="protein sequence ID" value="KAI0515902.1"/>
    <property type="molecule type" value="Genomic_DNA"/>
</dbReference>